<dbReference type="Pfam" id="PF04434">
    <property type="entry name" value="SWIM"/>
    <property type="match status" value="1"/>
</dbReference>
<reference evidence="9 10" key="1">
    <citation type="journal article" date="2021" name="Commun. Biol.">
        <title>The genome of Shorea leprosula (Dipterocarpaceae) highlights the ecological relevance of drought in aseasonal tropical rainforests.</title>
        <authorList>
            <person name="Ng K.K.S."/>
            <person name="Kobayashi M.J."/>
            <person name="Fawcett J.A."/>
            <person name="Hatakeyama M."/>
            <person name="Paape T."/>
            <person name="Ng C.H."/>
            <person name="Ang C.C."/>
            <person name="Tnah L.H."/>
            <person name="Lee C.T."/>
            <person name="Nishiyama T."/>
            <person name="Sese J."/>
            <person name="O'Brien M.J."/>
            <person name="Copetti D."/>
            <person name="Mohd Noor M.I."/>
            <person name="Ong R.C."/>
            <person name="Putra M."/>
            <person name="Sireger I.Z."/>
            <person name="Indrioko S."/>
            <person name="Kosugi Y."/>
            <person name="Izuno A."/>
            <person name="Isagi Y."/>
            <person name="Lee S.L."/>
            <person name="Shimizu K.K."/>
        </authorList>
    </citation>
    <scope>NUCLEOTIDE SEQUENCE [LARGE SCALE GENOMIC DNA]</scope>
    <source>
        <strain evidence="9">214</strain>
    </source>
</reference>
<protein>
    <recommendedName>
        <fullName evidence="6">Protein FAR1-RELATED SEQUENCE</fullName>
    </recommendedName>
</protein>
<dbReference type="InterPro" id="IPR018289">
    <property type="entry name" value="MULE_transposase_dom"/>
</dbReference>
<dbReference type="Pfam" id="PF03101">
    <property type="entry name" value="FAR1"/>
    <property type="match status" value="1"/>
</dbReference>
<feature type="compositionally biased region" description="Basic and acidic residues" evidence="7">
    <location>
        <begin position="1"/>
        <end position="20"/>
    </location>
</feature>
<dbReference type="PANTHER" id="PTHR31669:SF283">
    <property type="entry name" value="PROTEIN FAR1-RELATED SEQUENCE"/>
    <property type="match status" value="1"/>
</dbReference>
<proteinExistence type="inferred from homology"/>
<evidence type="ECO:0000256" key="2">
    <source>
        <dbReference type="ARBA" id="ARBA00022723"/>
    </source>
</evidence>
<evidence type="ECO:0000313" key="10">
    <source>
        <dbReference type="Proteomes" id="UP001054252"/>
    </source>
</evidence>
<dbReference type="InterPro" id="IPR031052">
    <property type="entry name" value="FHY3/FAR1"/>
</dbReference>
<feature type="region of interest" description="Disordered" evidence="7">
    <location>
        <begin position="1"/>
        <end position="39"/>
    </location>
</feature>
<feature type="compositionally biased region" description="Polar residues" evidence="7">
    <location>
        <begin position="683"/>
        <end position="694"/>
    </location>
</feature>
<evidence type="ECO:0000256" key="1">
    <source>
        <dbReference type="ARBA" id="ARBA00005889"/>
    </source>
</evidence>
<dbReference type="GO" id="GO:0005634">
    <property type="term" value="C:nucleus"/>
    <property type="evidence" value="ECO:0007669"/>
    <property type="project" value="UniProtKB-SubCell"/>
</dbReference>
<keyword evidence="3 5" id="KW-0863">Zinc-finger</keyword>
<dbReference type="AlphaFoldDB" id="A0AAV5JJ98"/>
<dbReference type="Proteomes" id="UP001054252">
    <property type="component" value="Unassembled WGS sequence"/>
</dbReference>
<keyword evidence="4 6" id="KW-0862">Zinc</keyword>
<dbReference type="GO" id="GO:0008270">
    <property type="term" value="F:zinc ion binding"/>
    <property type="evidence" value="ECO:0007669"/>
    <property type="project" value="UniProtKB-UniRule"/>
</dbReference>
<dbReference type="GO" id="GO:0006355">
    <property type="term" value="P:regulation of DNA-templated transcription"/>
    <property type="evidence" value="ECO:0007669"/>
    <property type="project" value="UniProtKB-UniRule"/>
</dbReference>
<comment type="caution">
    <text evidence="9">The sequence shown here is derived from an EMBL/GenBank/DDBJ whole genome shotgun (WGS) entry which is preliminary data.</text>
</comment>
<accession>A0AAV5JJ98</accession>
<sequence>MEDTEAKPPEIESSSVKDDQQELGETSNPVSVTPPESGMVFNSEKELHDYFNLYAHHIGFGIVKKSVKNGDDGQLKYYALTCSKYGKRRMNVENALNLKPSTKTGCKAKINVKVSNEGSFIISGVYLEHNHQLSPRKSQSSGCKKKVNSYVKKRLGVNDQAGISLNKDVPSLVVETGGYENLLFTVKDPRNYIGRARQFRLGPDDVEALSNYFVRMQKRNSNFFYAIDTDEEGHWRNVFWADARSIAAYESFGDVISFDSTYLTDRYDMPLALFVGVNHHGQTLLFGCSLLSNDDTKSYIWLFSSWLECMSGCHPKAIITNQCKAIQAAVAKVFPHSHHRLCLWHIMRKIPEKLGGLAQYKEVEKILKRAVYESIEVGEFEETWSKMIKEYGLEKNEWLNSLYDERHHWVPVYIKNSFWAGMSISQRSESVDAFFNGYVGSKSSLKQFLEQYDTALKSKIENESKADFASFHSIIPVIFDCYYEKQFQEVYTNDIFRLFQEEMRGMLYCNLVLNEVDESISKHHVKEVFIGKNGKYRRQVTYDVCFNEIEGESKCSCCLFEFKGILCRHLMKVLIEKNVKEVPCQYILDRWRKDIKHRYTLIKNCYDDFQSNEQKLRYDKLCSHFYRVAEIGAISTENYDFFVRTIDEAMDKLMNQSVSKSINLNHANMEPMQEGSEELQQAADGNNRSQTHLNVQAKKKVIQEQKNEESQIDLQPSKKKRVNPDDNGLINNFVMHNQNMGHLSESYGKDFLINGSFLIAEQYKRKKEGREDSAMQQNNRT</sequence>
<dbReference type="Pfam" id="PF10551">
    <property type="entry name" value="MULE"/>
    <property type="match status" value="1"/>
</dbReference>
<feature type="domain" description="SWIM-type" evidence="8">
    <location>
        <begin position="542"/>
        <end position="578"/>
    </location>
</feature>
<keyword evidence="10" id="KW-1185">Reference proteome</keyword>
<dbReference type="InterPro" id="IPR007527">
    <property type="entry name" value="Znf_SWIM"/>
</dbReference>
<name>A0AAV5JJ98_9ROSI</name>
<dbReference type="PROSITE" id="PS50966">
    <property type="entry name" value="ZF_SWIM"/>
    <property type="match status" value="1"/>
</dbReference>
<dbReference type="EMBL" id="BPVZ01000036">
    <property type="protein sequence ID" value="GKV12511.1"/>
    <property type="molecule type" value="Genomic_DNA"/>
</dbReference>
<dbReference type="InterPro" id="IPR004330">
    <property type="entry name" value="FAR1_DNA_bnd_dom"/>
</dbReference>
<dbReference type="PANTHER" id="PTHR31669">
    <property type="entry name" value="PROTEIN FAR1-RELATED SEQUENCE 10-RELATED"/>
    <property type="match status" value="1"/>
</dbReference>
<evidence type="ECO:0000313" key="9">
    <source>
        <dbReference type="EMBL" id="GKV12511.1"/>
    </source>
</evidence>
<organism evidence="9 10">
    <name type="scientific">Rubroshorea leprosula</name>
    <dbReference type="NCBI Taxonomy" id="152421"/>
    <lineage>
        <taxon>Eukaryota</taxon>
        <taxon>Viridiplantae</taxon>
        <taxon>Streptophyta</taxon>
        <taxon>Embryophyta</taxon>
        <taxon>Tracheophyta</taxon>
        <taxon>Spermatophyta</taxon>
        <taxon>Magnoliopsida</taxon>
        <taxon>eudicotyledons</taxon>
        <taxon>Gunneridae</taxon>
        <taxon>Pentapetalae</taxon>
        <taxon>rosids</taxon>
        <taxon>malvids</taxon>
        <taxon>Malvales</taxon>
        <taxon>Dipterocarpaceae</taxon>
        <taxon>Rubroshorea</taxon>
    </lineage>
</organism>
<comment type="function">
    <text evidence="6">Putative transcription activator involved in regulating light control of development.</text>
</comment>
<keyword evidence="6" id="KW-0539">Nucleus</keyword>
<evidence type="ECO:0000256" key="5">
    <source>
        <dbReference type="PROSITE-ProRule" id="PRU00325"/>
    </source>
</evidence>
<dbReference type="SMART" id="SM00575">
    <property type="entry name" value="ZnF_PMZ"/>
    <property type="match status" value="1"/>
</dbReference>
<comment type="similarity">
    <text evidence="1 6">Belongs to the FHY3/FAR1 family.</text>
</comment>
<evidence type="ECO:0000256" key="3">
    <source>
        <dbReference type="ARBA" id="ARBA00022771"/>
    </source>
</evidence>
<evidence type="ECO:0000256" key="6">
    <source>
        <dbReference type="RuleBase" id="RU367018"/>
    </source>
</evidence>
<evidence type="ECO:0000256" key="4">
    <source>
        <dbReference type="ARBA" id="ARBA00022833"/>
    </source>
</evidence>
<comment type="subcellular location">
    <subcellularLocation>
        <location evidence="6">Nucleus</location>
    </subcellularLocation>
</comment>
<gene>
    <name evidence="9" type="ORF">SLEP1_g23644</name>
</gene>
<feature type="region of interest" description="Disordered" evidence="7">
    <location>
        <begin position="671"/>
        <end position="727"/>
    </location>
</feature>
<dbReference type="InterPro" id="IPR006564">
    <property type="entry name" value="Znf_PMZ"/>
</dbReference>
<keyword evidence="2 6" id="KW-0479">Metal-binding</keyword>
<evidence type="ECO:0000256" key="7">
    <source>
        <dbReference type="SAM" id="MobiDB-lite"/>
    </source>
</evidence>
<evidence type="ECO:0000259" key="8">
    <source>
        <dbReference type="PROSITE" id="PS50966"/>
    </source>
</evidence>